<feature type="domain" description="Helitron helicase-like" evidence="3">
    <location>
        <begin position="273"/>
        <end position="433"/>
    </location>
</feature>
<evidence type="ECO:0000313" key="5">
    <source>
        <dbReference type="Proteomes" id="UP000186955"/>
    </source>
</evidence>
<protein>
    <recommendedName>
        <fullName evidence="1">ATP-dependent DNA helicase</fullName>
        <ecNumber evidence="1">5.6.2.3</ecNumber>
    </recommendedName>
</protein>
<dbReference type="GO" id="GO:0016887">
    <property type="term" value="F:ATP hydrolysis activity"/>
    <property type="evidence" value="ECO:0007669"/>
    <property type="project" value="RHEA"/>
</dbReference>
<dbReference type="InterPro" id="IPR010285">
    <property type="entry name" value="DNA_helicase_pif1-like_DEAD"/>
</dbReference>
<evidence type="ECO:0000313" key="4">
    <source>
        <dbReference type="EMBL" id="OKP06706.1"/>
    </source>
</evidence>
<keyword evidence="1" id="KW-0547">Nucleotide-binding</keyword>
<feature type="domain" description="DNA helicase Pif1-like DEAD-box helicase" evidence="2">
    <location>
        <begin position="878"/>
        <end position="1082"/>
    </location>
</feature>
<dbReference type="InterPro" id="IPR027417">
    <property type="entry name" value="P-loop_NTPase"/>
</dbReference>
<dbReference type="Pfam" id="PF05970">
    <property type="entry name" value="PIF1"/>
    <property type="match status" value="1"/>
</dbReference>
<evidence type="ECO:0000256" key="1">
    <source>
        <dbReference type="RuleBase" id="RU363044"/>
    </source>
</evidence>
<keyword evidence="1" id="KW-0378">Hydrolase</keyword>
<dbReference type="PANTHER" id="PTHR10492">
    <property type="match status" value="1"/>
</dbReference>
<dbReference type="InterPro" id="IPR025476">
    <property type="entry name" value="Helitron_helicase-like"/>
</dbReference>
<keyword evidence="1" id="KW-0233">DNA recombination</keyword>
<comment type="similarity">
    <text evidence="1">Belongs to the helicase family.</text>
</comment>
<dbReference type="EC" id="5.6.2.3" evidence="1"/>
<dbReference type="Gene3D" id="3.40.50.300">
    <property type="entry name" value="P-loop containing nucleotide triphosphate hydrolases"/>
    <property type="match status" value="1"/>
</dbReference>
<gene>
    <name evidence="4" type="ORF">PENSUB_6202</name>
</gene>
<dbReference type="GO" id="GO:0006310">
    <property type="term" value="P:DNA recombination"/>
    <property type="evidence" value="ECO:0007669"/>
    <property type="project" value="UniProtKB-KW"/>
</dbReference>
<dbReference type="CDD" id="cd18809">
    <property type="entry name" value="SF1_C_RecD"/>
    <property type="match status" value="1"/>
</dbReference>
<comment type="caution">
    <text evidence="4">The sequence shown here is derived from an EMBL/GenBank/DDBJ whole genome shotgun (WGS) entry which is preliminary data.</text>
</comment>
<name>A0A1Q5U2J2_9EURO</name>
<proteinExistence type="inferred from homology"/>
<keyword evidence="1 4" id="KW-0347">Helicase</keyword>
<dbReference type="GO" id="GO:0000723">
    <property type="term" value="P:telomere maintenance"/>
    <property type="evidence" value="ECO:0007669"/>
    <property type="project" value="InterPro"/>
</dbReference>
<dbReference type="EMBL" id="MNBE01000589">
    <property type="protein sequence ID" value="OKP06706.1"/>
    <property type="molecule type" value="Genomic_DNA"/>
</dbReference>
<keyword evidence="1" id="KW-0234">DNA repair</keyword>
<dbReference type="GO" id="GO:0043139">
    <property type="term" value="F:5'-3' DNA helicase activity"/>
    <property type="evidence" value="ECO:0007669"/>
    <property type="project" value="UniProtKB-EC"/>
</dbReference>
<comment type="catalytic activity">
    <reaction evidence="1">
        <text>ATP + H2O = ADP + phosphate + H(+)</text>
        <dbReference type="Rhea" id="RHEA:13065"/>
        <dbReference type="ChEBI" id="CHEBI:15377"/>
        <dbReference type="ChEBI" id="CHEBI:15378"/>
        <dbReference type="ChEBI" id="CHEBI:30616"/>
        <dbReference type="ChEBI" id="CHEBI:43474"/>
        <dbReference type="ChEBI" id="CHEBI:456216"/>
        <dbReference type="EC" id="5.6.2.3"/>
    </reaction>
</comment>
<comment type="cofactor">
    <cofactor evidence="1">
        <name>Mg(2+)</name>
        <dbReference type="ChEBI" id="CHEBI:18420"/>
    </cofactor>
</comment>
<dbReference type="STRING" id="1316194.A0A1Q5U2J2"/>
<dbReference type="SUPFAM" id="SSF52540">
    <property type="entry name" value="P-loop containing nucleoside triphosphate hydrolases"/>
    <property type="match status" value="2"/>
</dbReference>
<sequence>MSRLLTARSGLWWERLSRISVIPFRQDWTGQCSFCGIVLLSQEPDGWCCNQGRRRLPQLPPCEELLQALLDRYGGRLSTMSRRLNNLFAFSAIGTTGRFVQFQGLSNVVLEGRVYHRLLDVAAKGHSMHWFLYDETERAQHARQLDVPEDVLQIARDFLIRVSPYVRILSHAVSQVSEQATPLAIELSVPPAGGELAAVINTDNLRHISTRKIVFFRKGGLQPRFVPILSCQYEPLQYPLLFPHGTPGWGFHEPSQKNLPCTQIQWYRHLFLTEPRMLIFGRLACEYAVDMFSRTEEERLQYLKMGRHQQAAGMDEAAHLDAPDLFQNKIPAGFMGSRAWASDQVADSLAMARELGNPSFFLTMTTNPNWPEIQSRLLPNQDVTDIPAVVCRVFYRRLHALKAFLRENFGPIPYEISVTEFQKRGLPHAHIIIKVSHDPPLSEIDTIISAELPDPVENPTLYAAVKRFHTHSRDHLTRPTSRCNRNGRCIYGYPQPITVHTYIDDLGRMHYRRRKEEDRWVTPHMPALIELMDCHIFVDVCSTALIFLYLFKYLFKGPDRTRFSLRGLSSTLDGNERVDEYEDYVNARYLSSSEAVYRIFAFETVRKIPAVRCLPVHLEGKNLPRMRRPTAPGFSAMSDLLWYFQRPATSHFCGLKYTEFFSLYYLETRPLHDPLDQGQVPITTVDTERGLQQKVLRHRSQGAIVTRLQTVPVRSKELFYLRALLQVRPASSFQDLRTVHDRCYPTYQEAATALGLFQDVREAVYAMNDAISAYSRPSQLRFLFAYLLLDLPFPAVDLWTQFQRELCADYRLDHNPTQSTNLALEDIARYLSSQGSSLAQCGLPEPQRHDSEVDLELNFFCDRLPTLRRRSEAAYARMNADQQSIFDRILRHCGCGGCFFIDGRAGRGKTFLIGAVCDQLRAKGEIVCVTGTTALSVIHYERGRTAHSAFGIPVQETDVGLQSKISVHSDRAELLRLATIIIWEELPMAKKAVLECVNQLLQDVMGNDLPFGDKLFIGLGDFRQVAPVIHGSSGPTATLNSSIRTSDLWCHFQILRLTIPIRNAGDPVYARWVDQVGDGTTPYEVSVSLQHLHHLASLDDAANFLFLDDALQTSPAAVQRAFLSPFNARVDLFNGLMLEHVSGPATTYYSQDTIKELDDTTFPLPTGAEADLLSMLNESGVPPHALSLKKACIASIMRNLCVEKGLVKNVRIQVVNLLSNVVEVQLLQQLHPMSEPADSTFYLPRITFEFKPQRANWTVQRRQFPLRLAYATTFNSCQGLTLDRVVLDLTMPVFAHGQLYTSLSRVRMADDICILRDPDETGHSTLNVVYHDLLLPD</sequence>
<dbReference type="GO" id="GO:0005524">
    <property type="term" value="F:ATP binding"/>
    <property type="evidence" value="ECO:0007669"/>
    <property type="project" value="UniProtKB-KW"/>
</dbReference>
<organism evidence="4 5">
    <name type="scientific">Penicillium subrubescens</name>
    <dbReference type="NCBI Taxonomy" id="1316194"/>
    <lineage>
        <taxon>Eukaryota</taxon>
        <taxon>Fungi</taxon>
        <taxon>Dikarya</taxon>
        <taxon>Ascomycota</taxon>
        <taxon>Pezizomycotina</taxon>
        <taxon>Eurotiomycetes</taxon>
        <taxon>Eurotiomycetidae</taxon>
        <taxon>Eurotiales</taxon>
        <taxon>Aspergillaceae</taxon>
        <taxon>Penicillium</taxon>
    </lineage>
</organism>
<keyword evidence="1" id="KW-0067">ATP-binding</keyword>
<dbReference type="Proteomes" id="UP000186955">
    <property type="component" value="Unassembled WGS sequence"/>
</dbReference>
<dbReference type="PANTHER" id="PTHR10492:SF57">
    <property type="entry name" value="ATP-DEPENDENT DNA HELICASE"/>
    <property type="match status" value="1"/>
</dbReference>
<keyword evidence="1" id="KW-0227">DNA damage</keyword>
<dbReference type="GO" id="GO:0006281">
    <property type="term" value="P:DNA repair"/>
    <property type="evidence" value="ECO:0007669"/>
    <property type="project" value="UniProtKB-KW"/>
</dbReference>
<keyword evidence="5" id="KW-1185">Reference proteome</keyword>
<accession>A0A1Q5U2J2</accession>
<dbReference type="Pfam" id="PF14214">
    <property type="entry name" value="Helitron_like_N"/>
    <property type="match status" value="1"/>
</dbReference>
<dbReference type="OrthoDB" id="4332274at2759"/>
<reference evidence="4 5" key="1">
    <citation type="submission" date="2016-10" db="EMBL/GenBank/DDBJ databases">
        <title>Genome sequence of the ascomycete fungus Penicillium subrubescens.</title>
        <authorList>
            <person name="De Vries R.P."/>
            <person name="Peng M."/>
            <person name="Dilokpimol A."/>
            <person name="Hilden K."/>
            <person name="Makela M.R."/>
            <person name="Grigoriev I."/>
            <person name="Riley R."/>
            <person name="Granchi Z."/>
        </authorList>
    </citation>
    <scope>NUCLEOTIDE SEQUENCE [LARGE SCALE GENOMIC DNA]</scope>
    <source>
        <strain evidence="4 5">CBS 132785</strain>
    </source>
</reference>
<evidence type="ECO:0000259" key="3">
    <source>
        <dbReference type="Pfam" id="PF14214"/>
    </source>
</evidence>
<evidence type="ECO:0000259" key="2">
    <source>
        <dbReference type="Pfam" id="PF05970"/>
    </source>
</evidence>